<evidence type="ECO:0000313" key="2">
    <source>
        <dbReference type="EMBL" id="AZS39532.1"/>
    </source>
</evidence>
<proteinExistence type="predicted"/>
<accession>A0A3S9WHI6</accession>
<name>A0A3S9WHI6_9MICO</name>
<feature type="transmembrane region" description="Helical" evidence="1">
    <location>
        <begin position="6"/>
        <end position="32"/>
    </location>
</feature>
<dbReference type="RefSeq" id="WP_231589660.1">
    <property type="nucleotide sequence ID" value="NZ_CP031422.1"/>
</dbReference>
<sequence length="103" mass="11619">MNDAQIWTMIGSFTVLMFSTLTVVSTLFVRILRSEIGGLRTEMNGQIGGLRTEMNGQIDGLRTEMNARFDSVNTRFDSVNTRIDGLDRDVQALVKRTFGLDRE</sequence>
<organism evidence="2 3">
    <name type="scientific">Microbacterium oxydans</name>
    <dbReference type="NCBI Taxonomy" id="82380"/>
    <lineage>
        <taxon>Bacteria</taxon>
        <taxon>Bacillati</taxon>
        <taxon>Actinomycetota</taxon>
        <taxon>Actinomycetes</taxon>
        <taxon>Micrococcales</taxon>
        <taxon>Microbacteriaceae</taxon>
        <taxon>Microbacterium</taxon>
    </lineage>
</organism>
<reference evidence="2 3" key="1">
    <citation type="submission" date="2018-08" db="EMBL/GenBank/DDBJ databases">
        <title>Microbacterium oxydans strain HG3.</title>
        <authorList>
            <person name="ORTET P."/>
        </authorList>
    </citation>
    <scope>NUCLEOTIDE SEQUENCE [LARGE SCALE GENOMIC DNA]</scope>
    <source>
        <strain evidence="2 3">HG3</strain>
    </source>
</reference>
<dbReference type="KEGG" id="moy:CVS54_00842"/>
<evidence type="ECO:0000313" key="3">
    <source>
        <dbReference type="Proteomes" id="UP000274841"/>
    </source>
</evidence>
<dbReference type="Gene3D" id="6.10.250.2540">
    <property type="match status" value="1"/>
</dbReference>
<dbReference type="EMBL" id="CP031422">
    <property type="protein sequence ID" value="AZS39532.1"/>
    <property type="molecule type" value="Genomic_DNA"/>
</dbReference>
<dbReference type="Proteomes" id="UP000274841">
    <property type="component" value="Chromosome"/>
</dbReference>
<keyword evidence="1" id="KW-0472">Membrane</keyword>
<gene>
    <name evidence="2" type="ORF">CVS54_00842</name>
</gene>
<evidence type="ECO:0000256" key="1">
    <source>
        <dbReference type="SAM" id="Phobius"/>
    </source>
</evidence>
<keyword evidence="1" id="KW-0812">Transmembrane</keyword>
<keyword evidence="1" id="KW-1133">Transmembrane helix</keyword>
<protein>
    <submittedName>
        <fullName evidence="2">Uncharacterized protein</fullName>
    </submittedName>
</protein>
<dbReference type="AlphaFoldDB" id="A0A3S9WHI6"/>